<dbReference type="EMBL" id="JBELOE010000254">
    <property type="protein sequence ID" value="MER2493118.1"/>
    <property type="molecule type" value="Genomic_DNA"/>
</dbReference>
<proteinExistence type="predicted"/>
<keyword evidence="1" id="KW-0812">Transmembrane</keyword>
<gene>
    <name evidence="2" type="ORF">ABS311_14645</name>
</gene>
<sequence>MLAVFIYTAHFVFFILMICTLHLPDAGLLRLLFIASFATLMGCLAYFAKRQLYQRLPQRFLLLFKKSHGCQLILDGELLNLSRRSFYLGNWFFIRFGSHHASWLLAPDMLNNSEQCRLRRGIKLLRHSGATGTTSS</sequence>
<evidence type="ECO:0000313" key="2">
    <source>
        <dbReference type="EMBL" id="MER2493118.1"/>
    </source>
</evidence>
<reference evidence="2 3" key="1">
    <citation type="submission" date="2024-06" db="EMBL/GenBank/DDBJ databases">
        <authorList>
            <person name="Chen R.Y."/>
        </authorList>
    </citation>
    <scope>NUCLEOTIDE SEQUENCE [LARGE SCALE GENOMIC DNA]</scope>
    <source>
        <strain evidence="2 3">D2</strain>
    </source>
</reference>
<evidence type="ECO:0008006" key="4">
    <source>
        <dbReference type="Google" id="ProtNLM"/>
    </source>
</evidence>
<evidence type="ECO:0000313" key="3">
    <source>
        <dbReference type="Proteomes" id="UP001467690"/>
    </source>
</evidence>
<keyword evidence="1" id="KW-1133">Transmembrane helix</keyword>
<accession>A0ABV1RJK6</accession>
<dbReference type="RefSeq" id="WP_350402463.1">
    <property type="nucleotide sequence ID" value="NZ_JBELOE010000254.1"/>
</dbReference>
<protein>
    <recommendedName>
        <fullName evidence="4">Toxin CptA</fullName>
    </recommendedName>
</protein>
<organism evidence="2 3">
    <name type="scientific">Catenovulum sediminis</name>
    <dbReference type="NCBI Taxonomy" id="1740262"/>
    <lineage>
        <taxon>Bacteria</taxon>
        <taxon>Pseudomonadati</taxon>
        <taxon>Pseudomonadota</taxon>
        <taxon>Gammaproteobacteria</taxon>
        <taxon>Alteromonadales</taxon>
        <taxon>Alteromonadaceae</taxon>
        <taxon>Catenovulum</taxon>
    </lineage>
</organism>
<dbReference type="Proteomes" id="UP001467690">
    <property type="component" value="Unassembled WGS sequence"/>
</dbReference>
<comment type="caution">
    <text evidence="2">The sequence shown here is derived from an EMBL/GenBank/DDBJ whole genome shotgun (WGS) entry which is preliminary data.</text>
</comment>
<name>A0ABV1RJK6_9ALTE</name>
<evidence type="ECO:0000256" key="1">
    <source>
        <dbReference type="SAM" id="Phobius"/>
    </source>
</evidence>
<feature type="transmembrane region" description="Helical" evidence="1">
    <location>
        <begin position="5"/>
        <end position="23"/>
    </location>
</feature>
<keyword evidence="3" id="KW-1185">Reference proteome</keyword>
<keyword evidence="1" id="KW-0472">Membrane</keyword>
<feature type="transmembrane region" description="Helical" evidence="1">
    <location>
        <begin position="29"/>
        <end position="48"/>
    </location>
</feature>